<dbReference type="RefSeq" id="WP_246950382.1">
    <property type="nucleotide sequence ID" value="NZ_JALKII010000003.1"/>
</dbReference>
<gene>
    <name evidence="9 11" type="primary">lnt</name>
    <name evidence="11" type="ORF">MU846_06160</name>
</gene>
<keyword evidence="8 9" id="KW-0012">Acyltransferase</keyword>
<comment type="subcellular location">
    <subcellularLocation>
        <location evidence="1 9">Cell membrane</location>
        <topology evidence="1 9">Multi-pass membrane protein</topology>
    </subcellularLocation>
</comment>
<evidence type="ECO:0000259" key="10">
    <source>
        <dbReference type="PROSITE" id="PS50263"/>
    </source>
</evidence>
<comment type="catalytic activity">
    <reaction evidence="9">
        <text>N-terminal S-1,2-diacyl-sn-glyceryl-L-cysteinyl-[lipoprotein] + a glycerophospholipid = N-acyl-S-1,2-diacyl-sn-glyceryl-L-cysteinyl-[lipoprotein] + a 2-acyl-sn-glycero-3-phospholipid + H(+)</text>
        <dbReference type="Rhea" id="RHEA:48228"/>
        <dbReference type="Rhea" id="RHEA-COMP:14681"/>
        <dbReference type="Rhea" id="RHEA-COMP:14684"/>
        <dbReference type="ChEBI" id="CHEBI:15378"/>
        <dbReference type="ChEBI" id="CHEBI:136912"/>
        <dbReference type="ChEBI" id="CHEBI:140656"/>
        <dbReference type="ChEBI" id="CHEBI:140657"/>
        <dbReference type="ChEBI" id="CHEBI:140660"/>
        <dbReference type="EC" id="2.3.1.269"/>
    </reaction>
</comment>
<keyword evidence="7 9" id="KW-0472">Membrane</keyword>
<keyword evidence="3 9" id="KW-1003">Cell membrane</keyword>
<dbReference type="SUPFAM" id="SSF56317">
    <property type="entry name" value="Carbon-nitrogen hydrolase"/>
    <property type="match status" value="1"/>
</dbReference>
<feature type="domain" description="CN hydrolase" evidence="10">
    <location>
        <begin position="229"/>
        <end position="468"/>
    </location>
</feature>
<evidence type="ECO:0000256" key="1">
    <source>
        <dbReference type="ARBA" id="ARBA00004651"/>
    </source>
</evidence>
<evidence type="ECO:0000256" key="6">
    <source>
        <dbReference type="ARBA" id="ARBA00022989"/>
    </source>
</evidence>
<keyword evidence="6 9" id="KW-1133">Transmembrane helix</keyword>
<organism evidence="11 12">
    <name type="scientific">Alcanivorax quisquiliarum</name>
    <dbReference type="NCBI Taxonomy" id="2933565"/>
    <lineage>
        <taxon>Bacteria</taxon>
        <taxon>Pseudomonadati</taxon>
        <taxon>Pseudomonadota</taxon>
        <taxon>Gammaproteobacteria</taxon>
        <taxon>Oceanospirillales</taxon>
        <taxon>Alcanivoracaceae</taxon>
        <taxon>Alcanivorax</taxon>
    </lineage>
</organism>
<dbReference type="InterPro" id="IPR036526">
    <property type="entry name" value="C-N_Hydrolase_sf"/>
</dbReference>
<dbReference type="CDD" id="cd07571">
    <property type="entry name" value="ALP_N-acyl_transferase"/>
    <property type="match status" value="1"/>
</dbReference>
<comment type="function">
    <text evidence="9">Catalyzes the phospholipid dependent N-acylation of the N-terminal cysteine of apolipoprotein, the last step in lipoprotein maturation.</text>
</comment>
<feature type="transmembrane region" description="Helical" evidence="9">
    <location>
        <begin position="20"/>
        <end position="51"/>
    </location>
</feature>
<dbReference type="Pfam" id="PF00795">
    <property type="entry name" value="CN_hydrolase"/>
    <property type="match status" value="1"/>
</dbReference>
<evidence type="ECO:0000256" key="2">
    <source>
        <dbReference type="ARBA" id="ARBA00010065"/>
    </source>
</evidence>
<dbReference type="EMBL" id="JALKII010000003">
    <property type="protein sequence ID" value="MCK0537291.1"/>
    <property type="molecule type" value="Genomic_DNA"/>
</dbReference>
<accession>A0ABT0E634</accession>
<comment type="similarity">
    <text evidence="2 9">Belongs to the CN hydrolase family. Apolipoprotein N-acyltransferase subfamily.</text>
</comment>
<dbReference type="EC" id="2.3.1.269" evidence="9"/>
<evidence type="ECO:0000256" key="5">
    <source>
        <dbReference type="ARBA" id="ARBA00022692"/>
    </source>
</evidence>
<keyword evidence="12" id="KW-1185">Reference proteome</keyword>
<dbReference type="InterPro" id="IPR045378">
    <property type="entry name" value="LNT_N"/>
</dbReference>
<dbReference type="Gene3D" id="3.60.110.10">
    <property type="entry name" value="Carbon-nitrogen hydrolase"/>
    <property type="match status" value="1"/>
</dbReference>
<comment type="caution">
    <text evidence="11">The sequence shown here is derived from an EMBL/GenBank/DDBJ whole genome shotgun (WGS) entry which is preliminary data.</text>
</comment>
<dbReference type="PANTHER" id="PTHR38686:SF1">
    <property type="entry name" value="APOLIPOPROTEIN N-ACYLTRANSFERASE"/>
    <property type="match status" value="1"/>
</dbReference>
<keyword evidence="4 9" id="KW-0808">Transferase</keyword>
<comment type="pathway">
    <text evidence="9">Protein modification; lipoprotein biosynthesis (N-acyl transfer).</text>
</comment>
<keyword evidence="5 9" id="KW-0812">Transmembrane</keyword>
<evidence type="ECO:0000256" key="8">
    <source>
        <dbReference type="ARBA" id="ARBA00023315"/>
    </source>
</evidence>
<evidence type="ECO:0000256" key="3">
    <source>
        <dbReference type="ARBA" id="ARBA00022475"/>
    </source>
</evidence>
<feature type="transmembrane region" description="Helical" evidence="9">
    <location>
        <begin position="127"/>
        <end position="150"/>
    </location>
</feature>
<proteinExistence type="inferred from homology"/>
<evidence type="ECO:0000256" key="7">
    <source>
        <dbReference type="ARBA" id="ARBA00023136"/>
    </source>
</evidence>
<name>A0ABT0E634_9GAMM</name>
<dbReference type="Pfam" id="PF20154">
    <property type="entry name" value="LNT_N"/>
    <property type="match status" value="1"/>
</dbReference>
<protein>
    <recommendedName>
        <fullName evidence="9">Apolipoprotein N-acyltransferase</fullName>
        <shortName evidence="9">ALP N-acyltransferase</shortName>
        <ecNumber evidence="9">2.3.1.269</ecNumber>
    </recommendedName>
</protein>
<evidence type="ECO:0000256" key="4">
    <source>
        <dbReference type="ARBA" id="ARBA00022679"/>
    </source>
</evidence>
<dbReference type="InterPro" id="IPR003010">
    <property type="entry name" value="C-N_Hydrolase"/>
</dbReference>
<reference evidence="11" key="1">
    <citation type="submission" date="2022-04" db="EMBL/GenBank/DDBJ databases">
        <title>Alcanivorax sp. CY1518 draft genome sequence.</title>
        <authorList>
            <person name="Zhao G."/>
            <person name="An M."/>
        </authorList>
    </citation>
    <scope>NUCLEOTIDE SEQUENCE</scope>
    <source>
        <strain evidence="11">CY1518</strain>
    </source>
</reference>
<dbReference type="InterPro" id="IPR004563">
    <property type="entry name" value="Apolipo_AcylTrfase"/>
</dbReference>
<sequence length="507" mass="54858">MTLAHPPSASFRHRLRSPLALLAGLLSPLAFAPWGFWPLMLASIALFWLSLHSATRRQALLRGWLYGLGMFGFGISWVHVSMHDHGGTPMSLAVPMTGLFAAGLALFPALLAWLAVRFAPQDGPSPLLFAGAWVLLDVLRGWMLTGFPWLYAGYSMIDTALSGLAPLGGIWLLTLTTVLTGAALGSALLRRRAALPAAVLALIGWGAGLATDPLDFTEPAAAPTRVALPQGNIPQDLRWQLSMRQATRDIYAELTASIPPEHLVIWPESALTEFADDAADFLLAQGQSLAEQGGALISGIPTREQRGLQTHYFNSIAVLGGGEGLYHKQKLVPFGEFVPLQSVLRGLIPFFDLPMSSFTPGSPEQLNLLAMYMVVSPFICYEIVYPELVADRAQDSNVLITISNDAWFGTSAGPHQHFQMARLRAVETGRWLLRSTNNGITAIVDPHGAVVAQLPQFTRDVLLGEFVPMTGHTPYMRLGGTPVWGLALALCLSALVRRAATRARVDH</sequence>
<dbReference type="Proteomes" id="UP001165524">
    <property type="component" value="Unassembled WGS sequence"/>
</dbReference>
<dbReference type="HAMAP" id="MF_01148">
    <property type="entry name" value="Lnt"/>
    <property type="match status" value="1"/>
</dbReference>
<evidence type="ECO:0000313" key="11">
    <source>
        <dbReference type="EMBL" id="MCK0537291.1"/>
    </source>
</evidence>
<dbReference type="PROSITE" id="PS50263">
    <property type="entry name" value="CN_HYDROLASE"/>
    <property type="match status" value="1"/>
</dbReference>
<dbReference type="NCBIfam" id="TIGR00546">
    <property type="entry name" value="lnt"/>
    <property type="match status" value="1"/>
</dbReference>
<dbReference type="PANTHER" id="PTHR38686">
    <property type="entry name" value="APOLIPOPROTEIN N-ACYLTRANSFERASE"/>
    <property type="match status" value="1"/>
</dbReference>
<feature type="transmembrane region" description="Helical" evidence="9">
    <location>
        <begin position="170"/>
        <end position="189"/>
    </location>
</feature>
<feature type="transmembrane region" description="Helical" evidence="9">
    <location>
        <begin position="92"/>
        <end position="115"/>
    </location>
</feature>
<evidence type="ECO:0000313" key="12">
    <source>
        <dbReference type="Proteomes" id="UP001165524"/>
    </source>
</evidence>
<evidence type="ECO:0000256" key="9">
    <source>
        <dbReference type="HAMAP-Rule" id="MF_01148"/>
    </source>
</evidence>
<feature type="transmembrane region" description="Helical" evidence="9">
    <location>
        <begin position="63"/>
        <end position="80"/>
    </location>
</feature>
<feature type="transmembrane region" description="Helical" evidence="9">
    <location>
        <begin position="475"/>
        <end position="496"/>
    </location>
</feature>